<evidence type="ECO:0000313" key="3">
    <source>
        <dbReference type="EMBL" id="SFU20279.1"/>
    </source>
</evidence>
<keyword evidence="1" id="KW-0472">Membrane</keyword>
<dbReference type="RefSeq" id="WP_091698422.1">
    <property type="nucleotide sequence ID" value="NZ_FPBF01000012.1"/>
</dbReference>
<dbReference type="Pfam" id="PF06889">
    <property type="entry name" value="DUF1266"/>
    <property type="match status" value="1"/>
</dbReference>
<name>A0A1I7E8P4_9BACT</name>
<dbReference type="OrthoDB" id="787383at2"/>
<feature type="transmembrane region" description="Helical" evidence="1">
    <location>
        <begin position="6"/>
        <end position="24"/>
    </location>
</feature>
<proteinExistence type="predicted"/>
<keyword evidence="1" id="KW-0812">Transmembrane</keyword>
<feature type="domain" description="DUF1266" evidence="2">
    <location>
        <begin position="90"/>
        <end position="267"/>
    </location>
</feature>
<protein>
    <recommendedName>
        <fullName evidence="2">DUF1266 domain-containing protein</fullName>
    </recommendedName>
</protein>
<evidence type="ECO:0000313" key="4">
    <source>
        <dbReference type="Proteomes" id="UP000199673"/>
    </source>
</evidence>
<sequence length="269" mass="31258">MQMFDNMPWYGYVILALAIASYAYKYFNIGKKEYDKPDLEKAKFKKSSAANLGLDRLFSLALFTPISEWWGAYTNTLIFTDAKTIQPYLEGWDIDSPSGYWDLTEYFMKDGRRWYFDYIFQMIQSEPKENWDELMDQKFGTNERAQKYLDGLSSGEVLNDLKQKGVFTFDSDLEIGLAGYDAAMLVGQARIAFTGNIITEEEAWKVIDFATQLALDKFSSWEDFGKSFALGFALDMKGKHDNYYQEVCHIYKQVLNDKVSPWNTINWPN</sequence>
<accession>A0A1I7E8P4</accession>
<gene>
    <name evidence="3" type="ORF">SAMN04489724_0285</name>
</gene>
<dbReference type="STRING" id="305507.SAMN04489724_0285"/>
<evidence type="ECO:0000256" key="1">
    <source>
        <dbReference type="SAM" id="Phobius"/>
    </source>
</evidence>
<dbReference type="EMBL" id="FPBF01000012">
    <property type="protein sequence ID" value="SFU20279.1"/>
    <property type="molecule type" value="Genomic_DNA"/>
</dbReference>
<keyword evidence="4" id="KW-1185">Reference proteome</keyword>
<dbReference type="AlphaFoldDB" id="A0A1I7E8P4"/>
<dbReference type="Proteomes" id="UP000199673">
    <property type="component" value="Unassembled WGS sequence"/>
</dbReference>
<keyword evidence="1" id="KW-1133">Transmembrane helix</keyword>
<organism evidence="3 4">
    <name type="scientific">Algoriphagus locisalis</name>
    <dbReference type="NCBI Taxonomy" id="305507"/>
    <lineage>
        <taxon>Bacteria</taxon>
        <taxon>Pseudomonadati</taxon>
        <taxon>Bacteroidota</taxon>
        <taxon>Cytophagia</taxon>
        <taxon>Cytophagales</taxon>
        <taxon>Cyclobacteriaceae</taxon>
        <taxon>Algoriphagus</taxon>
    </lineage>
</organism>
<evidence type="ECO:0000259" key="2">
    <source>
        <dbReference type="Pfam" id="PF06889"/>
    </source>
</evidence>
<dbReference type="InterPro" id="IPR009677">
    <property type="entry name" value="DUF1266"/>
</dbReference>
<reference evidence="4" key="1">
    <citation type="submission" date="2016-10" db="EMBL/GenBank/DDBJ databases">
        <authorList>
            <person name="Varghese N."/>
            <person name="Submissions S."/>
        </authorList>
    </citation>
    <scope>NUCLEOTIDE SEQUENCE [LARGE SCALE GENOMIC DNA]</scope>
    <source>
        <strain evidence="4">DSM 23445</strain>
    </source>
</reference>